<dbReference type="EMBL" id="HACM01011257">
    <property type="protein sequence ID" value="CRZ11699.1"/>
    <property type="molecule type" value="Transcribed_RNA"/>
</dbReference>
<dbReference type="Pfam" id="PF00443">
    <property type="entry name" value="UCH"/>
    <property type="match status" value="1"/>
</dbReference>
<evidence type="ECO:0000256" key="1">
    <source>
        <dbReference type="SAM" id="Phobius"/>
    </source>
</evidence>
<evidence type="ECO:0000313" key="3">
    <source>
        <dbReference type="EMBL" id="CRZ11699.1"/>
    </source>
</evidence>
<evidence type="ECO:0000259" key="2">
    <source>
        <dbReference type="PROSITE" id="PS50235"/>
    </source>
</evidence>
<keyword evidence="1" id="KW-0812">Transmembrane</keyword>
<reference evidence="3" key="1">
    <citation type="submission" date="2015-04" db="EMBL/GenBank/DDBJ databases">
        <title>The genome sequence of the plant pathogenic Rhizarian Plasmodiophora brassicae reveals insights in its biotrophic life cycle and the origin of chitin synthesis.</title>
        <authorList>
            <person name="Schwelm A."/>
            <person name="Fogelqvist J."/>
            <person name="Knaust A."/>
            <person name="Julke S."/>
            <person name="Lilja T."/>
            <person name="Dhandapani V."/>
            <person name="Bonilla-Rosso G."/>
            <person name="Karlsson M."/>
            <person name="Shevchenko A."/>
            <person name="Choi S.R."/>
            <person name="Kim H.G."/>
            <person name="Park J.Y."/>
            <person name="Lim Y.P."/>
            <person name="Ludwig-Muller J."/>
            <person name="Dixelius C."/>
        </authorList>
    </citation>
    <scope>NUCLEOTIDE SEQUENCE</scope>
    <source>
        <tissue evidence="3">Potato root galls</tissue>
    </source>
</reference>
<dbReference type="PROSITE" id="PS00973">
    <property type="entry name" value="USP_2"/>
    <property type="match status" value="1"/>
</dbReference>
<dbReference type="PROSITE" id="PS50235">
    <property type="entry name" value="USP_3"/>
    <property type="match status" value="1"/>
</dbReference>
<dbReference type="InterPro" id="IPR018200">
    <property type="entry name" value="USP_CS"/>
</dbReference>
<keyword evidence="1" id="KW-0472">Membrane</keyword>
<dbReference type="GO" id="GO:0004843">
    <property type="term" value="F:cysteine-type deubiquitinase activity"/>
    <property type="evidence" value="ECO:0007669"/>
    <property type="project" value="InterPro"/>
</dbReference>
<keyword evidence="1" id="KW-1133">Transmembrane helix</keyword>
<dbReference type="SUPFAM" id="SSF54001">
    <property type="entry name" value="Cysteine proteinases"/>
    <property type="match status" value="1"/>
</dbReference>
<dbReference type="PANTHER" id="PTHR24006">
    <property type="entry name" value="UBIQUITIN CARBOXYL-TERMINAL HYDROLASE"/>
    <property type="match status" value="1"/>
</dbReference>
<organism evidence="3">
    <name type="scientific">Spongospora subterranea</name>
    <dbReference type="NCBI Taxonomy" id="70186"/>
    <lineage>
        <taxon>Eukaryota</taxon>
        <taxon>Sar</taxon>
        <taxon>Rhizaria</taxon>
        <taxon>Endomyxa</taxon>
        <taxon>Phytomyxea</taxon>
        <taxon>Plasmodiophorida</taxon>
        <taxon>Plasmodiophoridae</taxon>
        <taxon>Spongospora</taxon>
    </lineage>
</organism>
<accession>A0A0H5RSI5</accession>
<dbReference type="Gene3D" id="3.90.70.10">
    <property type="entry name" value="Cysteine proteinases"/>
    <property type="match status" value="2"/>
</dbReference>
<dbReference type="InterPro" id="IPR028889">
    <property type="entry name" value="USP"/>
</dbReference>
<sequence>EIYSVLMTISTATAPDIRRSRSILFIIITSLLSVVAVLLFIAISAHFPLNQSRQSNSTPIINENCGLDNGINCCYMNAILQGIRDIEPFKTLIAEADTVIDPHDPLIKSLNRLLSELSSQNTMNDVVRECRDEILAALQGSNNEFANNPSGQHDIDEAYGTLMNIVENSLQTHPELLKQFQKLFAIETGSVTDSKYLVRLPIPEQTDRPESIDLVSLIKECSPILDRFPMVLALSLGRSSYVNQKIVKVLTPIEIPMEMQVDSTCNNDTSSKYRLYAIMDHEGQRSNSGHFTAFVSGNDANWRQFNDMQVSRVSIEEALHRLKSSAYFLLYVKVPKS</sequence>
<dbReference type="GO" id="GO:0005829">
    <property type="term" value="C:cytosol"/>
    <property type="evidence" value="ECO:0007669"/>
    <property type="project" value="TreeGrafter"/>
</dbReference>
<proteinExistence type="predicted"/>
<dbReference type="AlphaFoldDB" id="A0A0H5RSI5"/>
<dbReference type="InterPro" id="IPR050164">
    <property type="entry name" value="Peptidase_C19"/>
</dbReference>
<feature type="transmembrane region" description="Helical" evidence="1">
    <location>
        <begin position="23"/>
        <end position="47"/>
    </location>
</feature>
<dbReference type="GO" id="GO:0005634">
    <property type="term" value="C:nucleus"/>
    <property type="evidence" value="ECO:0007669"/>
    <property type="project" value="TreeGrafter"/>
</dbReference>
<dbReference type="GO" id="GO:0016579">
    <property type="term" value="P:protein deubiquitination"/>
    <property type="evidence" value="ECO:0007669"/>
    <property type="project" value="InterPro"/>
</dbReference>
<feature type="non-terminal residue" evidence="3">
    <location>
        <position position="1"/>
    </location>
</feature>
<name>A0A0H5RSI5_9EUKA</name>
<protein>
    <recommendedName>
        <fullName evidence="2">USP domain-containing protein</fullName>
    </recommendedName>
</protein>
<dbReference type="InterPro" id="IPR038765">
    <property type="entry name" value="Papain-like_cys_pep_sf"/>
</dbReference>
<feature type="domain" description="USP" evidence="2">
    <location>
        <begin position="65"/>
        <end position="334"/>
    </location>
</feature>
<dbReference type="InterPro" id="IPR001394">
    <property type="entry name" value="Peptidase_C19_UCH"/>
</dbReference>
<dbReference type="CDD" id="cd02257">
    <property type="entry name" value="Peptidase_C19"/>
    <property type="match status" value="1"/>
</dbReference>